<dbReference type="Gene3D" id="1.10.3730.10">
    <property type="entry name" value="ProC C-terminal domain-like"/>
    <property type="match status" value="1"/>
</dbReference>
<dbReference type="RefSeq" id="XP_014262431.1">
    <property type="nucleotide sequence ID" value="XM_014406945.2"/>
</dbReference>
<dbReference type="UniPathway" id="UPA00098">
    <property type="reaction ID" value="UER00361"/>
</dbReference>
<evidence type="ECO:0000256" key="9">
    <source>
        <dbReference type="ARBA" id="ARBA00022857"/>
    </source>
</evidence>
<evidence type="ECO:0000256" key="14">
    <source>
        <dbReference type="RuleBase" id="RU003903"/>
    </source>
</evidence>
<dbReference type="KEGG" id="clec:106674303"/>
<dbReference type="OMA" id="VWAVKPQ"/>
<dbReference type="InterPro" id="IPR029036">
    <property type="entry name" value="P5CR_dimer"/>
</dbReference>
<evidence type="ECO:0000256" key="11">
    <source>
        <dbReference type="ARBA" id="ARBA00050547"/>
    </source>
</evidence>
<dbReference type="NCBIfam" id="TIGR00112">
    <property type="entry name" value="proC"/>
    <property type="match status" value="1"/>
</dbReference>
<name>A0A8I6SJ83_CIMLE</name>
<keyword evidence="10 14" id="KW-0560">Oxidoreductase</keyword>
<dbReference type="GO" id="GO:0055129">
    <property type="term" value="P:L-proline biosynthetic process"/>
    <property type="evidence" value="ECO:0007669"/>
    <property type="project" value="UniProtKB-UniPathway"/>
</dbReference>
<evidence type="ECO:0000256" key="7">
    <source>
        <dbReference type="ARBA" id="ARBA00022605"/>
    </source>
</evidence>
<dbReference type="InterPro" id="IPR008927">
    <property type="entry name" value="6-PGluconate_DH-like_C_sf"/>
</dbReference>
<dbReference type="PROSITE" id="PS00521">
    <property type="entry name" value="P5CR"/>
    <property type="match status" value="1"/>
</dbReference>
<dbReference type="InterPro" id="IPR028939">
    <property type="entry name" value="P5C_Rdtase_cat_N"/>
</dbReference>
<evidence type="ECO:0000256" key="5">
    <source>
        <dbReference type="ARBA" id="ARBA00021413"/>
    </source>
</evidence>
<dbReference type="EC" id="1.5.1.2" evidence="4 14"/>
<feature type="binding site" evidence="13">
    <location>
        <position position="56"/>
    </location>
    <ligand>
        <name>NADPH</name>
        <dbReference type="ChEBI" id="CHEBI:57783"/>
    </ligand>
</feature>
<dbReference type="SUPFAM" id="SSF51735">
    <property type="entry name" value="NAD(P)-binding Rossmann-fold domains"/>
    <property type="match status" value="1"/>
</dbReference>
<proteinExistence type="inferred from homology"/>
<dbReference type="GeneID" id="106674303"/>
<evidence type="ECO:0000256" key="6">
    <source>
        <dbReference type="ARBA" id="ARBA00022490"/>
    </source>
</evidence>
<feature type="binding site" evidence="13">
    <location>
        <begin position="69"/>
        <end position="72"/>
    </location>
    <ligand>
        <name>NADP(+)</name>
        <dbReference type="ChEBI" id="CHEBI:58349"/>
    </ligand>
</feature>
<dbReference type="Gene3D" id="3.40.50.720">
    <property type="entry name" value="NAD(P)-binding Rossmann-like Domain"/>
    <property type="match status" value="1"/>
</dbReference>
<keyword evidence="9 13" id="KW-0521">NADP</keyword>
<comment type="catalytic activity">
    <reaction evidence="12 14">
        <text>L-proline + NADP(+) = (S)-1-pyrroline-5-carboxylate + NADPH + 2 H(+)</text>
        <dbReference type="Rhea" id="RHEA:14109"/>
        <dbReference type="ChEBI" id="CHEBI:15378"/>
        <dbReference type="ChEBI" id="CHEBI:17388"/>
        <dbReference type="ChEBI" id="CHEBI:57783"/>
        <dbReference type="ChEBI" id="CHEBI:58349"/>
        <dbReference type="ChEBI" id="CHEBI:60039"/>
        <dbReference type="EC" id="1.5.1.2"/>
    </reaction>
</comment>
<evidence type="ECO:0000256" key="1">
    <source>
        <dbReference type="ARBA" id="ARBA00004496"/>
    </source>
</evidence>
<comment type="catalytic activity">
    <reaction evidence="11">
        <text>L-proline + NAD(+) = (S)-1-pyrroline-5-carboxylate + NADH + 2 H(+)</text>
        <dbReference type="Rhea" id="RHEA:14105"/>
        <dbReference type="ChEBI" id="CHEBI:15378"/>
        <dbReference type="ChEBI" id="CHEBI:17388"/>
        <dbReference type="ChEBI" id="CHEBI:57540"/>
        <dbReference type="ChEBI" id="CHEBI:57945"/>
        <dbReference type="ChEBI" id="CHEBI:60039"/>
        <dbReference type="EC" id="1.5.1.2"/>
    </reaction>
</comment>
<keyword evidence="7 14" id="KW-0028">Amino-acid biosynthesis</keyword>
<accession>A0A8I6SJ83</accession>
<evidence type="ECO:0000259" key="16">
    <source>
        <dbReference type="Pfam" id="PF14748"/>
    </source>
</evidence>
<dbReference type="OrthoDB" id="10263291at2759"/>
<feature type="domain" description="Pyrroline-5-carboxylate reductase catalytic N-terminal" evidence="15">
    <location>
        <begin position="3"/>
        <end position="97"/>
    </location>
</feature>
<dbReference type="GO" id="GO:0004735">
    <property type="term" value="F:pyrroline-5-carboxylate reductase activity"/>
    <property type="evidence" value="ECO:0007669"/>
    <property type="project" value="UniProtKB-EC"/>
</dbReference>
<dbReference type="InterPro" id="IPR053790">
    <property type="entry name" value="P5CR-like_CS"/>
</dbReference>
<comment type="similarity">
    <text evidence="3 14">Belongs to the pyrroline-5-carboxylate reductase family.</text>
</comment>
<dbReference type="SUPFAM" id="SSF48179">
    <property type="entry name" value="6-phosphogluconate dehydrogenase C-terminal domain-like"/>
    <property type="match status" value="1"/>
</dbReference>
<evidence type="ECO:0000313" key="17">
    <source>
        <dbReference type="EnsemblMetazoa" id="XP_014262431.1"/>
    </source>
</evidence>
<dbReference type="AlphaFoldDB" id="A0A8I6SJ83"/>
<feature type="domain" description="Pyrroline-5-carboxylate reductase dimerisation" evidence="16">
    <location>
        <begin position="161"/>
        <end position="263"/>
    </location>
</feature>
<dbReference type="PIRSF" id="PIRSF000193">
    <property type="entry name" value="Pyrrol-5-carb_rd"/>
    <property type="match status" value="1"/>
</dbReference>
<dbReference type="PANTHER" id="PTHR11645:SF62">
    <property type="entry name" value="PYRROLINE-5-CARBOXYLATE REDUCTASE"/>
    <property type="match status" value="1"/>
</dbReference>
<dbReference type="FunFam" id="3.40.50.720:FF:000190">
    <property type="entry name" value="Pyrroline-5-carboxylate reductase"/>
    <property type="match status" value="1"/>
</dbReference>
<comment type="subcellular location">
    <subcellularLocation>
        <location evidence="1">Cytoplasm</location>
    </subcellularLocation>
</comment>
<dbReference type="InterPro" id="IPR000304">
    <property type="entry name" value="Pyrroline-COOH_reductase"/>
</dbReference>
<protein>
    <recommendedName>
        <fullName evidence="5 14">Pyrroline-5-carboxylate reductase</fullName>
        <ecNumber evidence="4 14">1.5.1.2</ecNumber>
    </recommendedName>
</protein>
<dbReference type="GO" id="GO:0005737">
    <property type="term" value="C:cytoplasm"/>
    <property type="evidence" value="ECO:0007669"/>
    <property type="project" value="UniProtKB-SubCell"/>
</dbReference>
<evidence type="ECO:0000256" key="3">
    <source>
        <dbReference type="ARBA" id="ARBA00005525"/>
    </source>
</evidence>
<dbReference type="Proteomes" id="UP000494040">
    <property type="component" value="Unassembled WGS sequence"/>
</dbReference>
<feature type="binding site" evidence="13">
    <location>
        <begin position="6"/>
        <end position="11"/>
    </location>
    <ligand>
        <name>NADP(+)</name>
        <dbReference type="ChEBI" id="CHEBI:58349"/>
    </ligand>
</feature>
<dbReference type="FunFam" id="1.10.3730.10:FF:000001">
    <property type="entry name" value="Pyrroline-5-carboxylate reductase"/>
    <property type="match status" value="1"/>
</dbReference>
<evidence type="ECO:0000256" key="4">
    <source>
        <dbReference type="ARBA" id="ARBA00012855"/>
    </source>
</evidence>
<evidence type="ECO:0000256" key="8">
    <source>
        <dbReference type="ARBA" id="ARBA00022650"/>
    </source>
</evidence>
<dbReference type="HAMAP" id="MF_01925">
    <property type="entry name" value="P5C_reductase"/>
    <property type="match status" value="1"/>
</dbReference>
<evidence type="ECO:0000256" key="13">
    <source>
        <dbReference type="PIRSR" id="PIRSR000193-1"/>
    </source>
</evidence>
<organism evidence="17 18">
    <name type="scientific">Cimex lectularius</name>
    <name type="common">Bed bug</name>
    <name type="synonym">Acanthia lectularia</name>
    <dbReference type="NCBI Taxonomy" id="79782"/>
    <lineage>
        <taxon>Eukaryota</taxon>
        <taxon>Metazoa</taxon>
        <taxon>Ecdysozoa</taxon>
        <taxon>Arthropoda</taxon>
        <taxon>Hexapoda</taxon>
        <taxon>Insecta</taxon>
        <taxon>Pterygota</taxon>
        <taxon>Neoptera</taxon>
        <taxon>Paraneoptera</taxon>
        <taxon>Hemiptera</taxon>
        <taxon>Heteroptera</taxon>
        <taxon>Panheteroptera</taxon>
        <taxon>Cimicomorpha</taxon>
        <taxon>Cimicidae</taxon>
        <taxon>Cimex</taxon>
    </lineage>
</organism>
<reference evidence="17" key="1">
    <citation type="submission" date="2022-01" db="UniProtKB">
        <authorList>
            <consortium name="EnsemblMetazoa"/>
        </authorList>
    </citation>
    <scope>IDENTIFICATION</scope>
</reference>
<sequence>MNIGFIGGGRLAQALLKGFLAAGITKGSNVTASCAPEDKFSVDGLNKIGAVIEFNNKVVVNKSDLTIIAVKPNIMPLVLKEIQDTVTPKNLILSVAMGVTLEQIENALPKETRVIRVMPNTPALVMSGATVFAKGKKATEADGNTTKRLFDSVGICEEVPEYLFDAVTALSGSGPAYIYTVIEALSDGAVRMGMTRELAYKLAAQTVVGAGAMVKTGEHPGVLKDNVTSPAGSTCEGLYYLERNNVRASFIEAIEKATLKCKETSKNNSK</sequence>
<keyword evidence="8 14" id="KW-0641">Proline biosynthesis</keyword>
<dbReference type="InterPro" id="IPR036291">
    <property type="entry name" value="NAD(P)-bd_dom_sf"/>
</dbReference>
<keyword evidence="6" id="KW-0963">Cytoplasm</keyword>
<dbReference type="Pfam" id="PF03807">
    <property type="entry name" value="F420_oxidored"/>
    <property type="match status" value="1"/>
</dbReference>
<evidence type="ECO:0000256" key="2">
    <source>
        <dbReference type="ARBA" id="ARBA00005205"/>
    </source>
</evidence>
<comment type="pathway">
    <text evidence="2 14">Amino-acid biosynthesis; L-proline biosynthesis; L-proline from L-glutamate 5-semialdehyde: step 1/1.</text>
</comment>
<evidence type="ECO:0000256" key="12">
    <source>
        <dbReference type="ARBA" id="ARBA00052690"/>
    </source>
</evidence>
<dbReference type="Pfam" id="PF14748">
    <property type="entry name" value="P5CR_dimer"/>
    <property type="match status" value="1"/>
</dbReference>
<keyword evidence="18" id="KW-1185">Reference proteome</keyword>
<evidence type="ECO:0000256" key="10">
    <source>
        <dbReference type="ARBA" id="ARBA00023002"/>
    </source>
</evidence>
<evidence type="ECO:0000259" key="15">
    <source>
        <dbReference type="Pfam" id="PF03807"/>
    </source>
</evidence>
<dbReference type="PANTHER" id="PTHR11645">
    <property type="entry name" value="PYRROLINE-5-CARBOXYLATE REDUCTASE"/>
    <property type="match status" value="1"/>
</dbReference>
<evidence type="ECO:0000313" key="18">
    <source>
        <dbReference type="Proteomes" id="UP000494040"/>
    </source>
</evidence>
<dbReference type="EnsemblMetazoa" id="XM_014406945.2">
    <property type="protein sequence ID" value="XP_014262431.1"/>
    <property type="gene ID" value="LOC106674303"/>
</dbReference>